<sequence length="229" mass="23404">MQQASPPPPPPPPPTAAPPPPAPVPPPPVPTPPAPPPSAPTPSEPSPAPPASPAAPVQARTDVPEETPAQAPASGPSAAQTPAAPPSPARRISGWSVTIVADRDYYASVMEMEGPDADGLAFPPYCPERRVPLIGDRIRIGRRSMTRALFPEIDLGVAPGDPGVSHEHALLLAQPDGSWLLVDPGSTNGTTLNGGTTPLDANVPVPVGDGDRIHVGAWTTITLHGEGTR</sequence>
<name>A0A939T598_9ACTN</name>
<dbReference type="Proteomes" id="UP000669179">
    <property type="component" value="Unassembled WGS sequence"/>
</dbReference>
<dbReference type="SUPFAM" id="SSF49879">
    <property type="entry name" value="SMAD/FHA domain"/>
    <property type="match status" value="1"/>
</dbReference>
<evidence type="ECO:0000313" key="4">
    <source>
        <dbReference type="EMBL" id="MBO2449259.1"/>
    </source>
</evidence>
<evidence type="ECO:0000313" key="5">
    <source>
        <dbReference type="Proteomes" id="UP000669179"/>
    </source>
</evidence>
<accession>A0A939T598</accession>
<dbReference type="PRINTS" id="PR01217">
    <property type="entry name" value="PRICHEXTENSN"/>
</dbReference>
<proteinExistence type="predicted"/>
<gene>
    <name evidence="4" type="ORF">J4573_19295</name>
</gene>
<feature type="compositionally biased region" description="Pro residues" evidence="2">
    <location>
        <begin position="1"/>
        <end position="53"/>
    </location>
</feature>
<dbReference type="CDD" id="cd00060">
    <property type="entry name" value="FHA"/>
    <property type="match status" value="1"/>
</dbReference>
<organism evidence="4 5">
    <name type="scientific">Actinomadura barringtoniae</name>
    <dbReference type="NCBI Taxonomy" id="1427535"/>
    <lineage>
        <taxon>Bacteria</taxon>
        <taxon>Bacillati</taxon>
        <taxon>Actinomycetota</taxon>
        <taxon>Actinomycetes</taxon>
        <taxon>Streptosporangiales</taxon>
        <taxon>Thermomonosporaceae</taxon>
        <taxon>Actinomadura</taxon>
    </lineage>
</organism>
<evidence type="ECO:0000256" key="1">
    <source>
        <dbReference type="ARBA" id="ARBA00022553"/>
    </source>
</evidence>
<feature type="domain" description="FHA" evidence="3">
    <location>
        <begin position="138"/>
        <end position="197"/>
    </location>
</feature>
<reference evidence="4" key="1">
    <citation type="submission" date="2021-03" db="EMBL/GenBank/DDBJ databases">
        <authorList>
            <person name="Kanchanasin P."/>
            <person name="Saeng-In P."/>
            <person name="Phongsopitanun W."/>
            <person name="Yuki M."/>
            <person name="Kudo T."/>
            <person name="Ohkuma M."/>
            <person name="Tanasupawat S."/>
        </authorList>
    </citation>
    <scope>NUCLEOTIDE SEQUENCE</scope>
    <source>
        <strain evidence="4">GKU 128</strain>
    </source>
</reference>
<dbReference type="AlphaFoldDB" id="A0A939T598"/>
<comment type="caution">
    <text evidence="4">The sequence shown here is derived from an EMBL/GenBank/DDBJ whole genome shotgun (WGS) entry which is preliminary data.</text>
</comment>
<keyword evidence="5" id="KW-1185">Reference proteome</keyword>
<dbReference type="Pfam" id="PF00498">
    <property type="entry name" value="FHA"/>
    <property type="match status" value="1"/>
</dbReference>
<dbReference type="Gene3D" id="2.60.200.20">
    <property type="match status" value="1"/>
</dbReference>
<dbReference type="EMBL" id="JAGEOJ010000007">
    <property type="protein sequence ID" value="MBO2449259.1"/>
    <property type="molecule type" value="Genomic_DNA"/>
</dbReference>
<keyword evidence="1" id="KW-0597">Phosphoprotein</keyword>
<feature type="region of interest" description="Disordered" evidence="2">
    <location>
        <begin position="1"/>
        <end position="91"/>
    </location>
</feature>
<evidence type="ECO:0000259" key="3">
    <source>
        <dbReference type="PROSITE" id="PS50006"/>
    </source>
</evidence>
<dbReference type="InterPro" id="IPR000253">
    <property type="entry name" value="FHA_dom"/>
</dbReference>
<protein>
    <submittedName>
        <fullName evidence="4">FHA domain-containing protein</fullName>
    </submittedName>
</protein>
<feature type="compositionally biased region" description="Low complexity" evidence="2">
    <location>
        <begin position="67"/>
        <end position="82"/>
    </location>
</feature>
<dbReference type="PROSITE" id="PS50006">
    <property type="entry name" value="FHA_DOMAIN"/>
    <property type="match status" value="1"/>
</dbReference>
<evidence type="ECO:0000256" key="2">
    <source>
        <dbReference type="SAM" id="MobiDB-lite"/>
    </source>
</evidence>
<dbReference type="InterPro" id="IPR008984">
    <property type="entry name" value="SMAD_FHA_dom_sf"/>
</dbReference>